<protein>
    <submittedName>
        <fullName evidence="1">Uncharacterized protein</fullName>
    </submittedName>
</protein>
<reference evidence="4" key="2">
    <citation type="submission" date="2017-04" db="EMBL/GenBank/DDBJ databases">
        <title>Function of individual gut microbiota members based on whole genome sequencing of pure cultures obtained from chicken caecum.</title>
        <authorList>
            <person name="Medvecky M."/>
            <person name="Cejkova D."/>
            <person name="Polansky O."/>
            <person name="Karasova D."/>
            <person name="Kubasova T."/>
            <person name="Cizek A."/>
            <person name="Rychlik I."/>
        </authorList>
    </citation>
    <scope>NUCLEOTIDE SEQUENCE [LARGE SCALE GENOMIC DNA]</scope>
    <source>
        <strain evidence="4">An175</strain>
    </source>
</reference>
<organism evidence="1 3">
    <name type="scientific">Anaerotruncus colihominis</name>
    <dbReference type="NCBI Taxonomy" id="169435"/>
    <lineage>
        <taxon>Bacteria</taxon>
        <taxon>Bacillati</taxon>
        <taxon>Bacillota</taxon>
        <taxon>Clostridia</taxon>
        <taxon>Eubacteriales</taxon>
        <taxon>Oscillospiraceae</taxon>
        <taxon>Anaerotruncus</taxon>
    </lineage>
</organism>
<gene>
    <name evidence="2" type="ORF">B5F11_11880</name>
    <name evidence="1" type="ORF">ERS852551_03068</name>
</gene>
<sequence>MQKDPRGRRTPAFSSCIHSLWMLDKRGIFPAGQGAFLQAGCRPAKKFNAKRGKKPAWTVPNGFEYRFLHRN</sequence>
<evidence type="ECO:0000313" key="1">
    <source>
        <dbReference type="EMBL" id="CUQ08922.1"/>
    </source>
</evidence>
<name>A0A174TGP2_9FIRM</name>
<evidence type="ECO:0000313" key="4">
    <source>
        <dbReference type="Proteomes" id="UP000196386"/>
    </source>
</evidence>
<dbReference type="EMBL" id="NFKP01000014">
    <property type="protein sequence ID" value="OUP68814.1"/>
    <property type="molecule type" value="Genomic_DNA"/>
</dbReference>
<accession>A0A174TGP2</accession>
<evidence type="ECO:0000313" key="3">
    <source>
        <dbReference type="Proteomes" id="UP000095765"/>
    </source>
</evidence>
<proteinExistence type="predicted"/>
<reference evidence="1 3" key="1">
    <citation type="submission" date="2015-09" db="EMBL/GenBank/DDBJ databases">
        <authorList>
            <consortium name="Pathogen Informatics"/>
        </authorList>
    </citation>
    <scope>NUCLEOTIDE SEQUENCE [LARGE SCALE GENOMIC DNA]</scope>
    <source>
        <strain evidence="1 3">2789STDY5834939</strain>
    </source>
</reference>
<dbReference type="Proteomes" id="UP000095765">
    <property type="component" value="Unassembled WGS sequence"/>
</dbReference>
<evidence type="ECO:0000313" key="2">
    <source>
        <dbReference type="EMBL" id="OUP68814.1"/>
    </source>
</evidence>
<dbReference type="AlphaFoldDB" id="A0A174TGP2"/>
<dbReference type="EMBL" id="CZBE01000025">
    <property type="protein sequence ID" value="CUQ08922.1"/>
    <property type="molecule type" value="Genomic_DNA"/>
</dbReference>
<reference evidence="2" key="3">
    <citation type="journal article" date="2018" name="BMC Genomics">
        <title>Whole genome sequencing and function prediction of 133 gut anaerobes isolated from chicken caecum in pure cultures.</title>
        <authorList>
            <person name="Medvecky M."/>
            <person name="Cejkova D."/>
            <person name="Polansky O."/>
            <person name="Karasova D."/>
            <person name="Kubasova T."/>
            <person name="Cizek A."/>
            <person name="Rychlik I."/>
        </authorList>
    </citation>
    <scope>NUCLEOTIDE SEQUENCE</scope>
    <source>
        <strain evidence="2">An175</strain>
    </source>
</reference>
<dbReference type="Proteomes" id="UP000196386">
    <property type="component" value="Unassembled WGS sequence"/>
</dbReference>